<protein>
    <submittedName>
        <fullName evidence="2">Methyltransferase domain-containing protein</fullName>
    </submittedName>
</protein>
<dbReference type="SUPFAM" id="SSF53335">
    <property type="entry name" value="S-adenosyl-L-methionine-dependent methyltransferases"/>
    <property type="match status" value="1"/>
</dbReference>
<feature type="domain" description="Methyltransferase type 11" evidence="1">
    <location>
        <begin position="49"/>
        <end position="144"/>
    </location>
</feature>
<dbReference type="InterPro" id="IPR013216">
    <property type="entry name" value="Methyltransf_11"/>
</dbReference>
<dbReference type="PANTHER" id="PTHR43591">
    <property type="entry name" value="METHYLTRANSFERASE"/>
    <property type="match status" value="1"/>
</dbReference>
<dbReference type="OrthoDB" id="9791837at2"/>
<comment type="caution">
    <text evidence="2">The sequence shown here is derived from an EMBL/GenBank/DDBJ whole genome shotgun (WGS) entry which is preliminary data.</text>
</comment>
<dbReference type="Proteomes" id="UP000616595">
    <property type="component" value="Unassembled WGS sequence"/>
</dbReference>
<dbReference type="GO" id="GO:0032259">
    <property type="term" value="P:methylation"/>
    <property type="evidence" value="ECO:0007669"/>
    <property type="project" value="UniProtKB-KW"/>
</dbReference>
<dbReference type="RefSeq" id="WP_148568323.1">
    <property type="nucleotide sequence ID" value="NZ_RXYA01000016.1"/>
</dbReference>
<reference evidence="2" key="2">
    <citation type="submission" date="2020-10" db="EMBL/GenBank/DDBJ databases">
        <title>Comparative genomics of the Acetobacterium genus.</title>
        <authorList>
            <person name="Marshall C."/>
            <person name="May H."/>
            <person name="Norman S."/>
        </authorList>
    </citation>
    <scope>NUCLEOTIDE SEQUENCE</scope>
    <source>
        <strain evidence="2">DER-2019</strain>
    </source>
</reference>
<organism evidence="2 3">
    <name type="scientific">Acetobacterium paludosum</name>
    <dbReference type="NCBI Taxonomy" id="52693"/>
    <lineage>
        <taxon>Bacteria</taxon>
        <taxon>Bacillati</taxon>
        <taxon>Bacillota</taxon>
        <taxon>Clostridia</taxon>
        <taxon>Eubacteriales</taxon>
        <taxon>Eubacteriaceae</taxon>
        <taxon>Acetobacterium</taxon>
    </lineage>
</organism>
<dbReference type="Gene3D" id="3.40.50.150">
    <property type="entry name" value="Vaccinia Virus protein VP39"/>
    <property type="match status" value="1"/>
</dbReference>
<keyword evidence="2" id="KW-0489">Methyltransferase</keyword>
<dbReference type="EMBL" id="WJBD01000014">
    <property type="protein sequence ID" value="MBC3889064.1"/>
    <property type="molecule type" value="Genomic_DNA"/>
</dbReference>
<sequence>MDNSMGKYWTQASENYGRIIDDELNSFRPDAWKSLIFGEVFTEKKLKILDVGTGPGFFAIILSQEGHEVTGIDCSEGMLAVARENARKNRVNPTLRMMDSHHPDFEDSTFDLIVSRNLTWTLKDPRAVYQEWHRILKPLGKLLIFDANWHHYFFNENLMKEVKRREKQCVEKYGSTFSGDRAGGLTIDYKLLPFSKIMRPDWDIDALNDCGFTSVDYIRDITEKVWDEKEKLLYGASPMFMVSALKG</sequence>
<evidence type="ECO:0000313" key="2">
    <source>
        <dbReference type="EMBL" id="MBC3889064.1"/>
    </source>
</evidence>
<dbReference type="InterPro" id="IPR029063">
    <property type="entry name" value="SAM-dependent_MTases_sf"/>
</dbReference>
<keyword evidence="2" id="KW-0808">Transferase</keyword>
<accession>A0A923HV09</accession>
<evidence type="ECO:0000313" key="3">
    <source>
        <dbReference type="Proteomes" id="UP000616595"/>
    </source>
</evidence>
<dbReference type="AlphaFoldDB" id="A0A923HV09"/>
<name>A0A923HV09_9FIRM</name>
<dbReference type="Pfam" id="PF08241">
    <property type="entry name" value="Methyltransf_11"/>
    <property type="match status" value="1"/>
</dbReference>
<dbReference type="GO" id="GO:0008757">
    <property type="term" value="F:S-adenosylmethionine-dependent methyltransferase activity"/>
    <property type="evidence" value="ECO:0007669"/>
    <property type="project" value="InterPro"/>
</dbReference>
<keyword evidence="3" id="KW-1185">Reference proteome</keyword>
<proteinExistence type="predicted"/>
<dbReference type="CDD" id="cd02440">
    <property type="entry name" value="AdoMet_MTases"/>
    <property type="match status" value="1"/>
</dbReference>
<gene>
    <name evidence="2" type="ORF">GH810_12135</name>
</gene>
<evidence type="ECO:0000259" key="1">
    <source>
        <dbReference type="Pfam" id="PF08241"/>
    </source>
</evidence>
<reference evidence="2" key="1">
    <citation type="submission" date="2019-10" db="EMBL/GenBank/DDBJ databases">
        <authorList>
            <person name="Ross D.E."/>
            <person name="Gulliver D."/>
        </authorList>
    </citation>
    <scope>NUCLEOTIDE SEQUENCE</scope>
    <source>
        <strain evidence="2">DER-2019</strain>
    </source>
</reference>
<dbReference type="PANTHER" id="PTHR43591:SF24">
    <property type="entry name" value="2-METHOXY-6-POLYPRENYL-1,4-BENZOQUINOL METHYLASE, MITOCHONDRIAL"/>
    <property type="match status" value="1"/>
</dbReference>